<keyword evidence="1" id="KW-0175">Coiled coil</keyword>
<dbReference type="EMBL" id="NBSK02000004">
    <property type="protein sequence ID" value="KAJ0209728.1"/>
    <property type="molecule type" value="Genomic_DNA"/>
</dbReference>
<proteinExistence type="predicted"/>
<feature type="compositionally biased region" description="Pro residues" evidence="2">
    <location>
        <begin position="92"/>
        <end position="109"/>
    </location>
</feature>
<accession>A0A9R1VPH1</accession>
<feature type="coiled-coil region" evidence="1">
    <location>
        <begin position="172"/>
        <end position="228"/>
    </location>
</feature>
<feature type="region of interest" description="Disordered" evidence="2">
    <location>
        <begin position="83"/>
        <end position="116"/>
    </location>
</feature>
<keyword evidence="4" id="KW-1185">Reference proteome</keyword>
<organism evidence="3 4">
    <name type="scientific">Lactuca sativa</name>
    <name type="common">Garden lettuce</name>
    <dbReference type="NCBI Taxonomy" id="4236"/>
    <lineage>
        <taxon>Eukaryota</taxon>
        <taxon>Viridiplantae</taxon>
        <taxon>Streptophyta</taxon>
        <taxon>Embryophyta</taxon>
        <taxon>Tracheophyta</taxon>
        <taxon>Spermatophyta</taxon>
        <taxon>Magnoliopsida</taxon>
        <taxon>eudicotyledons</taxon>
        <taxon>Gunneridae</taxon>
        <taxon>Pentapetalae</taxon>
        <taxon>asterids</taxon>
        <taxon>campanulids</taxon>
        <taxon>Asterales</taxon>
        <taxon>Asteraceae</taxon>
        <taxon>Cichorioideae</taxon>
        <taxon>Cichorieae</taxon>
        <taxon>Lactucinae</taxon>
        <taxon>Lactuca</taxon>
    </lineage>
</organism>
<dbReference type="Proteomes" id="UP000235145">
    <property type="component" value="Unassembled WGS sequence"/>
</dbReference>
<feature type="region of interest" description="Disordered" evidence="2">
    <location>
        <begin position="15"/>
        <end position="46"/>
    </location>
</feature>
<evidence type="ECO:0000256" key="2">
    <source>
        <dbReference type="SAM" id="MobiDB-lite"/>
    </source>
</evidence>
<sequence>MSLLSIRTLLLQNLRAKSSDEEASGRGDTPPRSPTPEILVHSNPPSPSPVTILVSIPPISPIPTTQPFTTIPIPTPIFTDTTTTTKPHFTVPNPPVTEPPVTTEPPPTSKPLSPIQSTETTLILGGEDLEFDSMYFSPYRVQSDDDDDDPVTKRHLKAATAAKNAQTVNASVENLQRSLQSKRSNHEAARQAIEAPNETLHANVNDRLTQLEAELAVENRIMDELDRRTA</sequence>
<evidence type="ECO:0000256" key="1">
    <source>
        <dbReference type="SAM" id="Coils"/>
    </source>
</evidence>
<gene>
    <name evidence="3" type="ORF">LSAT_V11C400208180</name>
</gene>
<evidence type="ECO:0000313" key="3">
    <source>
        <dbReference type="EMBL" id="KAJ0209728.1"/>
    </source>
</evidence>
<comment type="caution">
    <text evidence="3">The sequence shown here is derived from an EMBL/GenBank/DDBJ whole genome shotgun (WGS) entry which is preliminary data.</text>
</comment>
<dbReference type="AlphaFoldDB" id="A0A9R1VPH1"/>
<name>A0A9R1VPH1_LACSA</name>
<evidence type="ECO:0000313" key="4">
    <source>
        <dbReference type="Proteomes" id="UP000235145"/>
    </source>
</evidence>
<reference evidence="3 4" key="1">
    <citation type="journal article" date="2017" name="Nat. Commun.">
        <title>Genome assembly with in vitro proximity ligation data and whole-genome triplication in lettuce.</title>
        <authorList>
            <person name="Reyes-Chin-Wo S."/>
            <person name="Wang Z."/>
            <person name="Yang X."/>
            <person name="Kozik A."/>
            <person name="Arikit S."/>
            <person name="Song C."/>
            <person name="Xia L."/>
            <person name="Froenicke L."/>
            <person name="Lavelle D.O."/>
            <person name="Truco M.J."/>
            <person name="Xia R."/>
            <person name="Zhu S."/>
            <person name="Xu C."/>
            <person name="Xu H."/>
            <person name="Xu X."/>
            <person name="Cox K."/>
            <person name="Korf I."/>
            <person name="Meyers B.C."/>
            <person name="Michelmore R.W."/>
        </authorList>
    </citation>
    <scope>NUCLEOTIDE SEQUENCE [LARGE SCALE GENOMIC DNA]</scope>
    <source>
        <strain evidence="4">cv. Salinas</strain>
        <tissue evidence="3">Seedlings</tissue>
    </source>
</reference>
<protein>
    <submittedName>
        <fullName evidence="3">Uncharacterized protein</fullName>
    </submittedName>
</protein>